<protein>
    <submittedName>
        <fullName evidence="5">Membrane protein containing DUF1282</fullName>
    </submittedName>
</protein>
<keyword evidence="2" id="KW-0812">Transmembrane</keyword>
<comment type="caution">
    <text evidence="5">The sequence shown here is derived from an EMBL/GenBank/DDBJ whole genome shotgun (WGS) entry which is preliminary data.</text>
</comment>
<dbReference type="OrthoDB" id="9808452at2"/>
<comment type="subcellular location">
    <subcellularLocation>
        <location evidence="1">Membrane</location>
        <topology evidence="1">Multi-pass membrane protein</topology>
    </subcellularLocation>
</comment>
<dbReference type="STRING" id="2518989.IMCC3088_424"/>
<dbReference type="EMBL" id="AEIG01000014">
    <property type="protein sequence ID" value="EGG30447.1"/>
    <property type="molecule type" value="Genomic_DNA"/>
</dbReference>
<dbReference type="Pfam" id="PF04893">
    <property type="entry name" value="Yip1"/>
    <property type="match status" value="1"/>
</dbReference>
<evidence type="ECO:0000313" key="5">
    <source>
        <dbReference type="EMBL" id="EGG30447.1"/>
    </source>
</evidence>
<name>F3KZL8_9GAMM</name>
<keyword evidence="4" id="KW-0472">Membrane</keyword>
<dbReference type="AlphaFoldDB" id="F3KZL8"/>
<evidence type="ECO:0000256" key="2">
    <source>
        <dbReference type="ARBA" id="ARBA00022692"/>
    </source>
</evidence>
<evidence type="ECO:0000256" key="3">
    <source>
        <dbReference type="ARBA" id="ARBA00022989"/>
    </source>
</evidence>
<dbReference type="Proteomes" id="UP000005615">
    <property type="component" value="Unassembled WGS sequence"/>
</dbReference>
<organism evidence="5 6">
    <name type="scientific">Aequoribacter fuscus</name>
    <dbReference type="NCBI Taxonomy" id="2518989"/>
    <lineage>
        <taxon>Bacteria</taxon>
        <taxon>Pseudomonadati</taxon>
        <taxon>Pseudomonadota</taxon>
        <taxon>Gammaproteobacteria</taxon>
        <taxon>Cellvibrionales</taxon>
        <taxon>Halieaceae</taxon>
        <taxon>Aequoribacter</taxon>
    </lineage>
</organism>
<evidence type="ECO:0000256" key="1">
    <source>
        <dbReference type="ARBA" id="ARBA00004141"/>
    </source>
</evidence>
<dbReference type="InterPro" id="IPR006977">
    <property type="entry name" value="Yip1_dom"/>
</dbReference>
<accession>F3KZL8</accession>
<dbReference type="eggNOG" id="ENOG502Z7KS">
    <property type="taxonomic scope" value="Bacteria"/>
</dbReference>
<proteinExistence type="predicted"/>
<evidence type="ECO:0000313" key="6">
    <source>
        <dbReference type="Proteomes" id="UP000005615"/>
    </source>
</evidence>
<keyword evidence="6" id="KW-1185">Reference proteome</keyword>
<sequence length="203" mass="21999">MIQHGLALLVQPHTAWRRVAQLQGSSFNSLALFPVVMAILPAVAWYYGTSRVGWTVGSSGDAIRLTEGSATEIAFLFYLVMIGSVAIIGYFIHWMSSTYGANSTLTRGIVIAGLTCSPLFVAGLVGFHPLLWLDLLIGVVALSWSTYLLYLGIPIVMNIPEERGFLFSSAIIAIALVIFVGILVVTILAWEYGFAPEFTDHSA</sequence>
<keyword evidence="3" id="KW-1133">Transmembrane helix</keyword>
<dbReference type="RefSeq" id="WP_009574859.1">
    <property type="nucleotide sequence ID" value="NZ_AEIG01000014.1"/>
</dbReference>
<evidence type="ECO:0000256" key="4">
    <source>
        <dbReference type="ARBA" id="ARBA00023136"/>
    </source>
</evidence>
<reference evidence="5 6" key="1">
    <citation type="journal article" date="2011" name="J. Bacteriol.">
        <title>Genome sequence of strain IMCC3088, a proteorhodopsin-containing marine bacterium belonging to the OM60/NOR5 clade.</title>
        <authorList>
            <person name="Jang Y."/>
            <person name="Oh H.M."/>
            <person name="Kang I."/>
            <person name="Lee K."/>
            <person name="Yang S.J."/>
            <person name="Cho J.C."/>
        </authorList>
    </citation>
    <scope>NUCLEOTIDE SEQUENCE [LARGE SCALE GENOMIC DNA]</scope>
    <source>
        <strain evidence="5 6">IMCC3088</strain>
    </source>
</reference>
<gene>
    <name evidence="5" type="ORF">IMCC3088_424</name>
</gene>
<dbReference type="GO" id="GO:0016020">
    <property type="term" value="C:membrane"/>
    <property type="evidence" value="ECO:0007669"/>
    <property type="project" value="UniProtKB-SubCell"/>
</dbReference>